<keyword evidence="4 15" id="KW-1003">Cell membrane</keyword>
<dbReference type="Pfam" id="PF00702">
    <property type="entry name" value="Hydrolase"/>
    <property type="match status" value="1"/>
</dbReference>
<dbReference type="Pfam" id="PF00122">
    <property type="entry name" value="E1-E2_ATPase"/>
    <property type="match status" value="1"/>
</dbReference>
<keyword evidence="19" id="KW-1185">Reference proteome</keyword>
<dbReference type="NCBIfam" id="TIGR01494">
    <property type="entry name" value="ATPase_P-type"/>
    <property type="match status" value="2"/>
</dbReference>
<keyword evidence="7 15" id="KW-0479">Metal-binding</keyword>
<dbReference type="GO" id="GO:0016887">
    <property type="term" value="F:ATP hydrolysis activity"/>
    <property type="evidence" value="ECO:0007669"/>
    <property type="project" value="InterPro"/>
</dbReference>
<dbReference type="Gene3D" id="3.40.50.1000">
    <property type="entry name" value="HAD superfamily/HAD-like"/>
    <property type="match status" value="1"/>
</dbReference>
<evidence type="ECO:0000259" key="16">
    <source>
        <dbReference type="Pfam" id="PF00122"/>
    </source>
</evidence>
<evidence type="ECO:0000256" key="5">
    <source>
        <dbReference type="ARBA" id="ARBA00022553"/>
    </source>
</evidence>
<dbReference type="GO" id="GO:0055070">
    <property type="term" value="P:copper ion homeostasis"/>
    <property type="evidence" value="ECO:0007669"/>
    <property type="project" value="TreeGrafter"/>
</dbReference>
<dbReference type="PANTHER" id="PTHR43520:SF5">
    <property type="entry name" value="CATION-TRANSPORTING P-TYPE ATPASE-RELATED"/>
    <property type="match status" value="1"/>
</dbReference>
<feature type="transmembrane region" description="Helical" evidence="15">
    <location>
        <begin position="754"/>
        <end position="775"/>
    </location>
</feature>
<feature type="transmembrane region" description="Helical" evidence="15">
    <location>
        <begin position="187"/>
        <end position="208"/>
    </location>
</feature>
<dbReference type="InterPro" id="IPR036412">
    <property type="entry name" value="HAD-like_sf"/>
</dbReference>
<dbReference type="InterPro" id="IPR008250">
    <property type="entry name" value="ATPase_P-typ_transduc_dom_A_sf"/>
</dbReference>
<keyword evidence="5" id="KW-0597">Phosphoprotein</keyword>
<keyword evidence="3" id="KW-0813">Transport</keyword>
<evidence type="ECO:0000256" key="3">
    <source>
        <dbReference type="ARBA" id="ARBA00022448"/>
    </source>
</evidence>
<evidence type="ECO:0000256" key="15">
    <source>
        <dbReference type="RuleBase" id="RU362081"/>
    </source>
</evidence>
<dbReference type="Proteomes" id="UP000216998">
    <property type="component" value="Unassembled WGS sequence"/>
</dbReference>
<accession>A0A255Z3Y2</accession>
<dbReference type="InterPro" id="IPR059000">
    <property type="entry name" value="ATPase_P-type_domA"/>
</dbReference>
<dbReference type="NCBIfam" id="TIGR01525">
    <property type="entry name" value="ATPase-IB_hvy"/>
    <property type="match status" value="1"/>
</dbReference>
<feature type="domain" description="HMA" evidence="17">
    <location>
        <begin position="93"/>
        <end position="131"/>
    </location>
</feature>
<evidence type="ECO:0000256" key="13">
    <source>
        <dbReference type="ARBA" id="ARBA00023065"/>
    </source>
</evidence>
<dbReference type="SUPFAM" id="SSF81665">
    <property type="entry name" value="Calcium ATPase, transmembrane domain M"/>
    <property type="match status" value="1"/>
</dbReference>
<keyword evidence="12 15" id="KW-1133">Transmembrane helix</keyword>
<dbReference type="PRINTS" id="PR00119">
    <property type="entry name" value="CATATPASE"/>
</dbReference>
<dbReference type="PRINTS" id="PR00943">
    <property type="entry name" value="CUATPASE"/>
</dbReference>
<reference evidence="18 19" key="1">
    <citation type="submission" date="2017-07" db="EMBL/GenBank/DDBJ databases">
        <title>Niveispirillum cyanobacteriorum sp. nov., isolated from cyanobacterial aggregates in a eutrophic lake.</title>
        <authorList>
            <person name="Cai H."/>
        </authorList>
    </citation>
    <scope>NUCLEOTIDE SEQUENCE [LARGE SCALE GENOMIC DNA]</scope>
    <source>
        <strain evidence="19">TH1-14</strain>
    </source>
</reference>
<dbReference type="AlphaFoldDB" id="A0A255Z3Y2"/>
<comment type="similarity">
    <text evidence="2 15">Belongs to the cation transport ATPase (P-type) (TC 3.A.3) family. Type IB subfamily.</text>
</comment>
<comment type="caution">
    <text evidence="18">The sequence shown here is derived from an EMBL/GenBank/DDBJ whole genome shotgun (WGS) entry which is preliminary data.</text>
</comment>
<keyword evidence="6 15" id="KW-0812">Transmembrane</keyword>
<dbReference type="GO" id="GO:0005524">
    <property type="term" value="F:ATP binding"/>
    <property type="evidence" value="ECO:0007669"/>
    <property type="project" value="UniProtKB-UniRule"/>
</dbReference>
<evidence type="ECO:0000256" key="14">
    <source>
        <dbReference type="ARBA" id="ARBA00023136"/>
    </source>
</evidence>
<dbReference type="Gene3D" id="2.70.150.10">
    <property type="entry name" value="Calcium-transporting ATPase, cytoplasmic transduction domain A"/>
    <property type="match status" value="1"/>
</dbReference>
<dbReference type="InterPro" id="IPR023298">
    <property type="entry name" value="ATPase_P-typ_TM_dom_sf"/>
</dbReference>
<dbReference type="CDD" id="cd00371">
    <property type="entry name" value="HMA"/>
    <property type="match status" value="1"/>
</dbReference>
<dbReference type="InterPro" id="IPR006121">
    <property type="entry name" value="HMA_dom"/>
</dbReference>
<dbReference type="GO" id="GO:0005507">
    <property type="term" value="F:copper ion binding"/>
    <property type="evidence" value="ECO:0007669"/>
    <property type="project" value="TreeGrafter"/>
</dbReference>
<keyword evidence="11" id="KW-1278">Translocase</keyword>
<dbReference type="InterPro" id="IPR023299">
    <property type="entry name" value="ATPase_P-typ_cyto_dom_N"/>
</dbReference>
<dbReference type="Pfam" id="PF00403">
    <property type="entry name" value="HMA"/>
    <property type="match status" value="1"/>
</dbReference>
<dbReference type="EMBL" id="NOXU01000025">
    <property type="protein sequence ID" value="OYQ35595.1"/>
    <property type="molecule type" value="Genomic_DNA"/>
</dbReference>
<dbReference type="PROSITE" id="PS00154">
    <property type="entry name" value="ATPASE_E1_E2"/>
    <property type="match status" value="1"/>
</dbReference>
<evidence type="ECO:0000256" key="1">
    <source>
        <dbReference type="ARBA" id="ARBA00004651"/>
    </source>
</evidence>
<sequence>MTSTPSPAINPVPDHGVCPGCAHCGQAVVAGERFCSPACADAYGLIHDLGLDAYYARRDTAAPIPPAQDPVPLDLSAAVELLPDGSYCLRLVVDGVTCGACVWLIECALRRAPGVTAARMNLTTRRLLVNWRNTDTSTGATGVDDGGAGIAERLAGIVRRLGYRPAVAGTEGADDPQKQAEKELVRAMAVAGFGMMNIMLLSVSVWSGHAGSMGEATRTLMHWLSALIAVPIVAYAGRPFFRSAVNALRAGRTNMDVPISLGVTLATSVSLWETARHGAHAYFDGAVMLLFFLLVGRFLDARARGRARGAAEHLLALGRAPVMVLNDAGMAVPTAPAQVPVGATVMVAVGERIGVDGTVADGVSDIDTSVVTGESHPQPARPGDRLFAGMVNLSAPLRLTVSARGEGTLLAEIVRLMEAAEQGRARYVALADRVARSYTPVVHSAALATFLVWVLWVGIAWQEALFIAVAVLIITCPCALALAVPAVQVVATGRLMRGGILLKSATALERLAKVDTIVFDKTGTLTLGRPDLLPDPARDGADLDLAARLARSSRHPLSRAIVRAAGPGPVADGVREVPGAGLEWPGPDGMVRLGRRGFVGPVSVPGGLIEGPELWLSRPGRQPVRFTFADSPRADALAVVADLRRKGYRLALISGDREPVVTAMAVRLGISNSHAGVDPAGKAAALATMKAEGRHVLMVGDGLNDAAALSAADVSASPGSAVDVAQNAADAVFQGDRLAPVAELLDVARRADRLVLQNLGFSLFYNLCAVPIAMLGHATPLIAALAMSSSSLVVLGNALRLSRRSLHLAPAPAPVLHAHADAAAKVANRVSDHPRTSPMEGRR</sequence>
<keyword evidence="9 15" id="KW-0067">ATP-binding</keyword>
<feature type="transmembrane region" description="Helical" evidence="15">
    <location>
        <begin position="465"/>
        <end position="487"/>
    </location>
</feature>
<evidence type="ECO:0000256" key="7">
    <source>
        <dbReference type="ARBA" id="ARBA00022723"/>
    </source>
</evidence>
<feature type="transmembrane region" description="Helical" evidence="15">
    <location>
        <begin position="257"/>
        <end position="275"/>
    </location>
</feature>
<comment type="subcellular location">
    <subcellularLocation>
        <location evidence="1">Cell membrane</location>
        <topology evidence="1">Multi-pass membrane protein</topology>
    </subcellularLocation>
</comment>
<dbReference type="PANTHER" id="PTHR43520">
    <property type="entry name" value="ATP7, ISOFORM B"/>
    <property type="match status" value="1"/>
</dbReference>
<evidence type="ECO:0000256" key="10">
    <source>
        <dbReference type="ARBA" id="ARBA00022842"/>
    </source>
</evidence>
<dbReference type="Gene3D" id="3.30.70.100">
    <property type="match status" value="1"/>
</dbReference>
<feature type="transmembrane region" description="Helical" evidence="15">
    <location>
        <begin position="220"/>
        <end position="237"/>
    </location>
</feature>
<evidence type="ECO:0000256" key="2">
    <source>
        <dbReference type="ARBA" id="ARBA00006024"/>
    </source>
</evidence>
<evidence type="ECO:0000256" key="9">
    <source>
        <dbReference type="ARBA" id="ARBA00022840"/>
    </source>
</evidence>
<evidence type="ECO:0000256" key="6">
    <source>
        <dbReference type="ARBA" id="ARBA00022692"/>
    </source>
</evidence>
<dbReference type="NCBIfam" id="TIGR01512">
    <property type="entry name" value="ATPase-IB2_Cd"/>
    <property type="match status" value="1"/>
</dbReference>
<dbReference type="RefSeq" id="WP_094455381.1">
    <property type="nucleotide sequence ID" value="NZ_NOXU01000025.1"/>
</dbReference>
<dbReference type="InterPro" id="IPR027256">
    <property type="entry name" value="P-typ_ATPase_IB"/>
</dbReference>
<dbReference type="NCBIfam" id="TIGR01511">
    <property type="entry name" value="ATPase-IB1_Cu"/>
    <property type="match status" value="1"/>
</dbReference>
<dbReference type="SUPFAM" id="SSF56784">
    <property type="entry name" value="HAD-like"/>
    <property type="match status" value="1"/>
</dbReference>
<dbReference type="GO" id="GO:0043682">
    <property type="term" value="F:P-type divalent copper transporter activity"/>
    <property type="evidence" value="ECO:0007669"/>
    <property type="project" value="TreeGrafter"/>
</dbReference>
<dbReference type="InterPro" id="IPR018303">
    <property type="entry name" value="ATPase_P-typ_P_site"/>
</dbReference>
<dbReference type="GO" id="GO:0005886">
    <property type="term" value="C:plasma membrane"/>
    <property type="evidence" value="ECO:0007669"/>
    <property type="project" value="UniProtKB-SubCell"/>
</dbReference>
<dbReference type="Gene3D" id="3.40.1110.10">
    <property type="entry name" value="Calcium-transporting ATPase, cytoplasmic domain N"/>
    <property type="match status" value="1"/>
</dbReference>
<dbReference type="InterPro" id="IPR036163">
    <property type="entry name" value="HMA_dom_sf"/>
</dbReference>
<feature type="transmembrane region" description="Helical" evidence="15">
    <location>
        <begin position="281"/>
        <end position="299"/>
    </location>
</feature>
<dbReference type="InterPro" id="IPR001757">
    <property type="entry name" value="P_typ_ATPase"/>
</dbReference>
<keyword evidence="14 15" id="KW-0472">Membrane</keyword>
<evidence type="ECO:0000256" key="12">
    <source>
        <dbReference type="ARBA" id="ARBA00022989"/>
    </source>
</evidence>
<dbReference type="OrthoDB" id="9760802at2"/>
<organism evidence="18 19">
    <name type="scientific">Niveispirillum lacus</name>
    <dbReference type="NCBI Taxonomy" id="1981099"/>
    <lineage>
        <taxon>Bacteria</taxon>
        <taxon>Pseudomonadati</taxon>
        <taxon>Pseudomonadota</taxon>
        <taxon>Alphaproteobacteria</taxon>
        <taxon>Rhodospirillales</taxon>
        <taxon>Azospirillaceae</taxon>
        <taxon>Niveispirillum</taxon>
    </lineage>
</organism>
<keyword evidence="10" id="KW-0460">Magnesium</keyword>
<evidence type="ECO:0000256" key="11">
    <source>
        <dbReference type="ARBA" id="ARBA00022967"/>
    </source>
</evidence>
<keyword evidence="8 15" id="KW-0547">Nucleotide-binding</keyword>
<evidence type="ECO:0000259" key="17">
    <source>
        <dbReference type="Pfam" id="PF00403"/>
    </source>
</evidence>
<protein>
    <submittedName>
        <fullName evidence="18">Heavy metal translocating P-type ATPase</fullName>
    </submittedName>
</protein>
<evidence type="ECO:0000313" key="19">
    <source>
        <dbReference type="Proteomes" id="UP000216998"/>
    </source>
</evidence>
<evidence type="ECO:0000256" key="8">
    <source>
        <dbReference type="ARBA" id="ARBA00022741"/>
    </source>
</evidence>
<dbReference type="InterPro" id="IPR023214">
    <property type="entry name" value="HAD_sf"/>
</dbReference>
<gene>
    <name evidence="18" type="ORF">CHU95_07695</name>
</gene>
<evidence type="ECO:0000256" key="4">
    <source>
        <dbReference type="ARBA" id="ARBA00022475"/>
    </source>
</evidence>
<feature type="transmembrane region" description="Helical" evidence="15">
    <location>
        <begin position="781"/>
        <end position="799"/>
    </location>
</feature>
<proteinExistence type="inferred from homology"/>
<dbReference type="SUPFAM" id="SSF55008">
    <property type="entry name" value="HMA, heavy metal-associated domain"/>
    <property type="match status" value="1"/>
</dbReference>
<evidence type="ECO:0000313" key="18">
    <source>
        <dbReference type="EMBL" id="OYQ35595.1"/>
    </source>
</evidence>
<feature type="transmembrane region" description="Helical" evidence="15">
    <location>
        <begin position="441"/>
        <end position="459"/>
    </location>
</feature>
<keyword evidence="13" id="KW-0406">Ion transport</keyword>
<feature type="domain" description="P-type ATPase A" evidence="16">
    <location>
        <begin position="333"/>
        <end position="418"/>
    </location>
</feature>
<dbReference type="SUPFAM" id="SSF81653">
    <property type="entry name" value="Calcium ATPase, transduction domain A"/>
    <property type="match status" value="1"/>
</dbReference>
<name>A0A255Z3Y2_9PROT</name>